<reference evidence="5 6" key="1">
    <citation type="submission" date="2019-05" db="EMBL/GenBank/DDBJ databases">
        <title>Verrucobacter flavum gen. nov., sp. nov. a new member of the family Verrucomicrobiaceae.</title>
        <authorList>
            <person name="Szuroczki S."/>
            <person name="Abbaszade G."/>
            <person name="Szabo A."/>
            <person name="Felfoldi T."/>
            <person name="Schumann P."/>
            <person name="Boka K."/>
            <person name="Keki Z."/>
            <person name="Toumi M."/>
            <person name="Toth E."/>
        </authorList>
    </citation>
    <scope>NUCLEOTIDE SEQUENCE [LARGE SCALE GENOMIC DNA]</scope>
    <source>
        <strain evidence="5 6">MG-N-17</strain>
    </source>
</reference>
<dbReference type="Proteomes" id="UP000306196">
    <property type="component" value="Unassembled WGS sequence"/>
</dbReference>
<feature type="chain" id="PRO_5024364617" evidence="4">
    <location>
        <begin position="21"/>
        <end position="689"/>
    </location>
</feature>
<proteinExistence type="predicted"/>
<dbReference type="AlphaFoldDB" id="A0A5R8K8W4"/>
<evidence type="ECO:0000256" key="2">
    <source>
        <dbReference type="ARBA" id="ARBA00022803"/>
    </source>
</evidence>
<keyword evidence="2 3" id="KW-0802">TPR repeat</keyword>
<evidence type="ECO:0000313" key="5">
    <source>
        <dbReference type="EMBL" id="TLD68774.1"/>
    </source>
</evidence>
<gene>
    <name evidence="5" type="ORF">FEM03_20790</name>
</gene>
<comment type="caution">
    <text evidence="5">The sequence shown here is derived from an EMBL/GenBank/DDBJ whole genome shotgun (WGS) entry which is preliminary data.</text>
</comment>
<dbReference type="PANTHER" id="PTHR44858:SF1">
    <property type="entry name" value="UDP-N-ACETYLGLUCOSAMINE--PEPTIDE N-ACETYLGLUCOSAMINYLTRANSFERASE SPINDLY-RELATED"/>
    <property type="match status" value="1"/>
</dbReference>
<dbReference type="PROSITE" id="PS50005">
    <property type="entry name" value="TPR"/>
    <property type="match status" value="4"/>
</dbReference>
<dbReference type="RefSeq" id="WP_138088235.1">
    <property type="nucleotide sequence ID" value="NZ_VAUV01000019.1"/>
</dbReference>
<sequence>MKTVLLLCIAFAFLPTLLPAQSIPGVLMEMDIIESKMSTGDKGHLGRIRVDSVDSSDILQVTWNYEAGGENKGYALMLDGRLAIFTGPALETLSIYKRDKKGNHFIGRRAEFFANPPKVKKLKLTPEPFVPEYKSSELMRFVLDINLETGFGEAIELLGNERVGRLIEDEDYLVSATIKPRSSGVLLLLTPSPDGKSARVQWHMLHSPVSGSYVCNITSLPGGVDSLFAVRLSSSAGIFIPDDVATEKTVQTPESDMIQADLIFEQSLKLVQEGKAEDAIKGFTRALKVYPDHIKSLGARGGMKVDMGDHSGAIADFEKLLPGKHLNASLWRARGMAYERAGCPRFAIHCYHRAISQDPNFGRAFASLGLIHVNLGQPAKAIEYIDRYIELTPKGIDIYQYRAVSLAQLGRHKEALADFDHYLKSNPDNLHFRFKRGTTLIDLQQWNQAIEAFQGIIAANPADAAFHAEVWHHIAYVQRQLKQWELSIAASTQAAALNPQDPVFVRERGITHFISGNSEAALADVELALKLNPSDKMALSYRGKIRLVLGEWKNAATDLEQALENGIPKGGIPHAPLHLWLCRLQLRADRAAADDELIRHYRTGGAPLSPWFITLIDYITGHASEDRVDASIVDATDDYPTAVVWFYVGMVKVQAQDAAGAKADFAKSVATGRTDLAEVKIANMILQKR</sequence>
<feature type="repeat" description="TPR" evidence="3">
    <location>
        <begin position="362"/>
        <end position="395"/>
    </location>
</feature>
<dbReference type="EMBL" id="VAUV01000019">
    <property type="protein sequence ID" value="TLD68774.1"/>
    <property type="molecule type" value="Genomic_DNA"/>
</dbReference>
<dbReference type="Pfam" id="PF13432">
    <property type="entry name" value="TPR_16"/>
    <property type="match status" value="2"/>
</dbReference>
<protein>
    <submittedName>
        <fullName evidence="5">Tetratricopeptide repeat protein</fullName>
    </submittedName>
</protein>
<accession>A0A5R8K8W4</accession>
<organism evidence="5 6">
    <name type="scientific">Phragmitibacter flavus</name>
    <dbReference type="NCBI Taxonomy" id="2576071"/>
    <lineage>
        <taxon>Bacteria</taxon>
        <taxon>Pseudomonadati</taxon>
        <taxon>Verrucomicrobiota</taxon>
        <taxon>Verrucomicrobiia</taxon>
        <taxon>Verrucomicrobiales</taxon>
        <taxon>Verrucomicrobiaceae</taxon>
        <taxon>Phragmitibacter</taxon>
    </lineage>
</organism>
<dbReference type="PANTHER" id="PTHR44858">
    <property type="entry name" value="TETRATRICOPEPTIDE REPEAT PROTEIN 6"/>
    <property type="match status" value="1"/>
</dbReference>
<name>A0A5R8K8W4_9BACT</name>
<evidence type="ECO:0000256" key="3">
    <source>
        <dbReference type="PROSITE-ProRule" id="PRU00339"/>
    </source>
</evidence>
<feature type="signal peptide" evidence="4">
    <location>
        <begin position="1"/>
        <end position="20"/>
    </location>
</feature>
<feature type="repeat" description="TPR" evidence="3">
    <location>
        <begin position="260"/>
        <end position="293"/>
    </location>
</feature>
<dbReference type="SUPFAM" id="SSF48452">
    <property type="entry name" value="TPR-like"/>
    <property type="match status" value="2"/>
</dbReference>
<keyword evidence="4" id="KW-0732">Signal</keyword>
<keyword evidence="1" id="KW-0677">Repeat</keyword>
<dbReference type="SMART" id="SM00028">
    <property type="entry name" value="TPR"/>
    <property type="match status" value="8"/>
</dbReference>
<dbReference type="InterPro" id="IPR019734">
    <property type="entry name" value="TPR_rpt"/>
</dbReference>
<dbReference type="InterPro" id="IPR050498">
    <property type="entry name" value="Ycf3"/>
</dbReference>
<evidence type="ECO:0000313" key="6">
    <source>
        <dbReference type="Proteomes" id="UP000306196"/>
    </source>
</evidence>
<dbReference type="OrthoDB" id="176124at2"/>
<keyword evidence="6" id="KW-1185">Reference proteome</keyword>
<evidence type="ECO:0000256" key="1">
    <source>
        <dbReference type="ARBA" id="ARBA00022737"/>
    </source>
</evidence>
<dbReference type="Pfam" id="PF14559">
    <property type="entry name" value="TPR_19"/>
    <property type="match status" value="1"/>
</dbReference>
<feature type="repeat" description="TPR" evidence="3">
    <location>
        <begin position="328"/>
        <end position="361"/>
    </location>
</feature>
<feature type="repeat" description="TPR" evidence="3">
    <location>
        <begin position="396"/>
        <end position="429"/>
    </location>
</feature>
<evidence type="ECO:0000256" key="4">
    <source>
        <dbReference type="SAM" id="SignalP"/>
    </source>
</evidence>
<dbReference type="InterPro" id="IPR011990">
    <property type="entry name" value="TPR-like_helical_dom_sf"/>
</dbReference>
<dbReference type="Gene3D" id="1.25.40.10">
    <property type="entry name" value="Tetratricopeptide repeat domain"/>
    <property type="match status" value="3"/>
</dbReference>